<evidence type="ECO:0000256" key="1">
    <source>
        <dbReference type="ARBA" id="ARBA00022729"/>
    </source>
</evidence>
<dbReference type="InterPro" id="IPR050902">
    <property type="entry name" value="ABC_Transporter_SBP"/>
</dbReference>
<dbReference type="OrthoDB" id="9787830at2"/>
<sequence>MKPLQYDHPVSLSWGRRAIVAVACVAALAGGCDKPSTPVPGPQKDEVPGERVVREDATLSANLPERPERIVSLAPSTTEVLYALGAGERVVGVTRYCDFPEEVSEVPKIGGMLDPDLEAILAARPDLVVGVQAGADHQVADQLQEAGVAYAFARGDDLDAALHTMELLGAWIGEEEAGRELRARTEQAIEEVSGQLQAAHGVSPQRALLAYDREPVVVAGPGSFGAELIALAGLENAVGDATTAYPVLDMEAVIEAEPQIIIDVSLNVSSEEVLGFWQTFKSLPAVTEERVVHLPDAVMMRPGPRVPQALELLGEAARGGGAGQAAR</sequence>
<dbReference type="GO" id="GO:0071281">
    <property type="term" value="P:cellular response to iron ion"/>
    <property type="evidence" value="ECO:0007669"/>
    <property type="project" value="TreeGrafter"/>
</dbReference>
<dbReference type="Gene3D" id="3.40.50.1980">
    <property type="entry name" value="Nitrogenase molybdenum iron protein domain"/>
    <property type="match status" value="2"/>
</dbReference>
<reference evidence="3 4" key="1">
    <citation type="submission" date="2019-08" db="EMBL/GenBank/DDBJ databases">
        <title>Bradymonadales sp. TMQ2.</title>
        <authorList>
            <person name="Liang Q."/>
        </authorList>
    </citation>
    <scope>NUCLEOTIDE SEQUENCE [LARGE SCALE GENOMIC DNA]</scope>
    <source>
        <strain evidence="3 4">TMQ2</strain>
    </source>
</reference>
<dbReference type="PANTHER" id="PTHR30535:SF34">
    <property type="entry name" value="MOLYBDATE-BINDING PROTEIN MOLA"/>
    <property type="match status" value="1"/>
</dbReference>
<dbReference type="InterPro" id="IPR002491">
    <property type="entry name" value="ABC_transptr_periplasmic_BD"/>
</dbReference>
<dbReference type="PROSITE" id="PS50983">
    <property type="entry name" value="FE_B12_PBP"/>
    <property type="match status" value="1"/>
</dbReference>
<feature type="domain" description="Fe/B12 periplasmic-binding" evidence="2">
    <location>
        <begin position="69"/>
        <end position="321"/>
    </location>
</feature>
<keyword evidence="1" id="KW-0732">Signal</keyword>
<dbReference type="Pfam" id="PF01497">
    <property type="entry name" value="Peripla_BP_2"/>
    <property type="match status" value="1"/>
</dbReference>
<evidence type="ECO:0000259" key="2">
    <source>
        <dbReference type="PROSITE" id="PS50983"/>
    </source>
</evidence>
<gene>
    <name evidence="3" type="ORF">FRC96_21570</name>
</gene>
<organism evidence="3 4">
    <name type="scientific">Lujinxingia vulgaris</name>
    <dbReference type="NCBI Taxonomy" id="2600176"/>
    <lineage>
        <taxon>Bacteria</taxon>
        <taxon>Deltaproteobacteria</taxon>
        <taxon>Bradymonadales</taxon>
        <taxon>Lujinxingiaceae</taxon>
        <taxon>Lujinxingia</taxon>
    </lineage>
</organism>
<evidence type="ECO:0000313" key="4">
    <source>
        <dbReference type="Proteomes" id="UP000321046"/>
    </source>
</evidence>
<name>A0A5C6WXA7_9DELT</name>
<dbReference type="InterPro" id="IPR054828">
    <property type="entry name" value="Vit_B12_bind_prot"/>
</dbReference>
<dbReference type="Proteomes" id="UP000321046">
    <property type="component" value="Unassembled WGS sequence"/>
</dbReference>
<accession>A0A5C6WXA7</accession>
<dbReference type="EMBL" id="VOSL01000148">
    <property type="protein sequence ID" value="TXD31448.1"/>
    <property type="molecule type" value="Genomic_DNA"/>
</dbReference>
<dbReference type="PROSITE" id="PS51257">
    <property type="entry name" value="PROKAR_LIPOPROTEIN"/>
    <property type="match status" value="1"/>
</dbReference>
<dbReference type="SUPFAM" id="SSF53807">
    <property type="entry name" value="Helical backbone' metal receptor"/>
    <property type="match status" value="1"/>
</dbReference>
<dbReference type="CDD" id="cd01143">
    <property type="entry name" value="YvrC"/>
    <property type="match status" value="1"/>
</dbReference>
<dbReference type="NCBIfam" id="NF038402">
    <property type="entry name" value="TroA_like"/>
    <property type="match status" value="1"/>
</dbReference>
<proteinExistence type="predicted"/>
<dbReference type="AlphaFoldDB" id="A0A5C6WXA7"/>
<comment type="caution">
    <text evidence="3">The sequence shown here is derived from an EMBL/GenBank/DDBJ whole genome shotgun (WGS) entry which is preliminary data.</text>
</comment>
<evidence type="ECO:0000313" key="3">
    <source>
        <dbReference type="EMBL" id="TXD31448.1"/>
    </source>
</evidence>
<dbReference type="PANTHER" id="PTHR30535">
    <property type="entry name" value="VITAMIN B12-BINDING PROTEIN"/>
    <property type="match status" value="1"/>
</dbReference>
<protein>
    <submittedName>
        <fullName evidence="3">ABC transporter substrate-binding protein</fullName>
    </submittedName>
</protein>